<keyword evidence="4" id="KW-0539">Nucleus</keyword>
<dbReference type="CDD" id="cd00200">
    <property type="entry name" value="WD40"/>
    <property type="match status" value="1"/>
</dbReference>
<reference evidence="7" key="1">
    <citation type="submission" date="2021-01" db="EMBL/GenBank/DDBJ databases">
        <authorList>
            <person name="Corre E."/>
            <person name="Pelletier E."/>
            <person name="Niang G."/>
            <person name="Scheremetjew M."/>
            <person name="Finn R."/>
            <person name="Kale V."/>
            <person name="Holt S."/>
            <person name="Cochrane G."/>
            <person name="Meng A."/>
            <person name="Brown T."/>
            <person name="Cohen L."/>
        </authorList>
    </citation>
    <scope>NUCLEOTIDE SEQUENCE</scope>
    <source>
        <strain evidence="7">SAG 36.94</strain>
    </source>
</reference>
<dbReference type="Pfam" id="PF00400">
    <property type="entry name" value="WD40"/>
    <property type="match status" value="7"/>
</dbReference>
<dbReference type="PROSITE" id="PS50294">
    <property type="entry name" value="WD_REPEATS_REGION"/>
    <property type="match status" value="5"/>
</dbReference>
<dbReference type="EMBL" id="HBGH01015972">
    <property type="protein sequence ID" value="CAD9236764.1"/>
    <property type="molecule type" value="Transcribed_RNA"/>
</dbReference>
<sequence length="490" mass="53822">MRGVTTVVQFRDSLGVGPASAVVDIPVDATPKQLNELLRGVTAPGNVDDVDEYAFFLEDETAVLSSLRVALEDAARRRPVDTETATSESVLVLRYRPQARFHVRPVHHCSATLPGHAEAVLSVSFSPDSRRLASGSGDHTVRIWDTVSTTPAATLKTHAGWVLCVAWAPSGRRLASGGMDGQVWIHAVSDMASDSAKTSHKLGSHSKWITGLAWEPMHRCTEATVDQRLASGSKDTHVRIWNVAAGRCERILSGHTKSVTVVRWGGNGWIYSASQDRTIKVWEADTGRMLRTLDGHGHWVNTMALSTDYVMRTGPFDFESTKFHDIGSMVQSAREKYSKSTTGDNAERLVSGSDDFTLQLWEPAKQKSSVTRMTGHQQLVNMVCFSPDQNWIASASFDKSVRLWSGITGKFVTTFRAHVGAVYMVAWSGDSRLLLSASRDSTVKVFDIRTKKLRSDLPGHADEVFAVDWSPDGSRVASGGKDKVIKFWHN</sequence>
<dbReference type="PROSITE" id="PS00678">
    <property type="entry name" value="WD_REPEATS_1"/>
    <property type="match status" value="2"/>
</dbReference>
<feature type="repeat" description="WD" evidence="5">
    <location>
        <begin position="373"/>
        <end position="414"/>
    </location>
</feature>
<dbReference type="InterPro" id="IPR020472">
    <property type="entry name" value="WD40_PAC1"/>
</dbReference>
<feature type="repeat" description="WD" evidence="5">
    <location>
        <begin position="252"/>
        <end position="292"/>
    </location>
</feature>
<evidence type="ECO:0000256" key="2">
    <source>
        <dbReference type="ARBA" id="ARBA00022574"/>
    </source>
</evidence>
<dbReference type="PANTHER" id="PTHR19848">
    <property type="entry name" value="WD40 REPEAT PROTEIN"/>
    <property type="match status" value="1"/>
</dbReference>
<protein>
    <submittedName>
        <fullName evidence="7">Uncharacterized protein</fullName>
    </submittedName>
</protein>
<gene>
    <name evidence="6" type="ORF">CCAE0312_LOCUS8861</name>
    <name evidence="7" type="ORF">CCAE0312_LOCUS8863</name>
</gene>
<feature type="repeat" description="WD" evidence="5">
    <location>
        <begin position="202"/>
        <end position="251"/>
    </location>
</feature>
<keyword evidence="2 5" id="KW-0853">WD repeat</keyword>
<dbReference type="GO" id="GO:0000027">
    <property type="term" value="P:ribosomal large subunit assembly"/>
    <property type="evidence" value="ECO:0007669"/>
    <property type="project" value="TreeGrafter"/>
</dbReference>
<evidence type="ECO:0000256" key="3">
    <source>
        <dbReference type="ARBA" id="ARBA00022737"/>
    </source>
</evidence>
<dbReference type="EMBL" id="HBGH01015974">
    <property type="protein sequence ID" value="CAD9236766.1"/>
    <property type="molecule type" value="Transcribed_RNA"/>
</dbReference>
<dbReference type="InterPro" id="IPR001680">
    <property type="entry name" value="WD40_rpt"/>
</dbReference>
<feature type="repeat" description="WD" evidence="5">
    <location>
        <begin position="415"/>
        <end position="456"/>
    </location>
</feature>
<feature type="repeat" description="WD" evidence="5">
    <location>
        <begin position="113"/>
        <end position="154"/>
    </location>
</feature>
<feature type="repeat" description="WD" evidence="5">
    <location>
        <begin position="155"/>
        <end position="185"/>
    </location>
</feature>
<dbReference type="SUPFAM" id="SSF50978">
    <property type="entry name" value="WD40 repeat-like"/>
    <property type="match status" value="1"/>
</dbReference>
<dbReference type="Gene3D" id="2.130.10.10">
    <property type="entry name" value="YVTN repeat-like/Quinoprotein amine dehydrogenase"/>
    <property type="match status" value="1"/>
</dbReference>
<organism evidence="7">
    <name type="scientific">Compsopogon caeruleus</name>
    <dbReference type="NCBI Taxonomy" id="31354"/>
    <lineage>
        <taxon>Eukaryota</taxon>
        <taxon>Rhodophyta</taxon>
        <taxon>Compsopogonophyceae</taxon>
        <taxon>Compsopogonales</taxon>
        <taxon>Compsopogonaceae</taxon>
        <taxon>Compsopogon</taxon>
    </lineage>
</organism>
<dbReference type="PANTHER" id="PTHR19848:SF0">
    <property type="entry name" value="NOTCHLESS PROTEIN HOMOLOG 1"/>
    <property type="match status" value="1"/>
</dbReference>
<keyword evidence="3" id="KW-0677">Repeat</keyword>
<evidence type="ECO:0000256" key="4">
    <source>
        <dbReference type="ARBA" id="ARBA00023242"/>
    </source>
</evidence>
<dbReference type="AlphaFoldDB" id="A0A6T6CHR2"/>
<evidence type="ECO:0000313" key="7">
    <source>
        <dbReference type="EMBL" id="CAD9236766.1"/>
    </source>
</evidence>
<dbReference type="SMART" id="SM00320">
    <property type="entry name" value="WD40"/>
    <property type="match status" value="8"/>
</dbReference>
<name>A0A6T6CHR2_9RHOD</name>
<dbReference type="InterPro" id="IPR036322">
    <property type="entry name" value="WD40_repeat_dom_sf"/>
</dbReference>
<evidence type="ECO:0000256" key="5">
    <source>
        <dbReference type="PROSITE-ProRule" id="PRU00221"/>
    </source>
</evidence>
<evidence type="ECO:0000313" key="6">
    <source>
        <dbReference type="EMBL" id="CAD9236764.1"/>
    </source>
</evidence>
<dbReference type="InterPro" id="IPR015943">
    <property type="entry name" value="WD40/YVTN_repeat-like_dom_sf"/>
</dbReference>
<evidence type="ECO:0000256" key="1">
    <source>
        <dbReference type="ARBA" id="ARBA00004604"/>
    </source>
</evidence>
<dbReference type="GO" id="GO:0005730">
    <property type="term" value="C:nucleolus"/>
    <property type="evidence" value="ECO:0007669"/>
    <property type="project" value="UniProtKB-SubCell"/>
</dbReference>
<dbReference type="InterPro" id="IPR019775">
    <property type="entry name" value="WD40_repeat_CS"/>
</dbReference>
<proteinExistence type="predicted"/>
<dbReference type="PROSITE" id="PS50082">
    <property type="entry name" value="WD_REPEATS_2"/>
    <property type="match status" value="7"/>
</dbReference>
<comment type="subcellular location">
    <subcellularLocation>
        <location evidence="1">Nucleus</location>
        <location evidence="1">Nucleolus</location>
    </subcellularLocation>
</comment>
<accession>A0A6T6CHR2</accession>
<feature type="repeat" description="WD" evidence="5">
    <location>
        <begin position="457"/>
        <end position="490"/>
    </location>
</feature>
<dbReference type="PRINTS" id="PR00320">
    <property type="entry name" value="GPROTEINBRPT"/>
</dbReference>